<evidence type="ECO:0000313" key="1">
    <source>
        <dbReference type="EMBL" id="EIW74894.1"/>
    </source>
</evidence>
<dbReference type="EMBL" id="JH711590">
    <property type="protein sequence ID" value="EIW74894.1"/>
    <property type="molecule type" value="Genomic_DNA"/>
</dbReference>
<keyword evidence="2" id="KW-1185">Reference proteome</keyword>
<proteinExistence type="predicted"/>
<evidence type="ECO:0000313" key="2">
    <source>
        <dbReference type="Proteomes" id="UP000053558"/>
    </source>
</evidence>
<dbReference type="RefSeq" id="XP_007774953.1">
    <property type="nucleotide sequence ID" value="XM_007776763.1"/>
</dbReference>
<reference evidence="2" key="1">
    <citation type="journal article" date="2012" name="Science">
        <title>The Paleozoic origin of enzymatic lignin decomposition reconstructed from 31 fungal genomes.</title>
        <authorList>
            <person name="Floudas D."/>
            <person name="Binder M."/>
            <person name="Riley R."/>
            <person name="Barry K."/>
            <person name="Blanchette R.A."/>
            <person name="Henrissat B."/>
            <person name="Martinez A.T."/>
            <person name="Otillar R."/>
            <person name="Spatafora J.W."/>
            <person name="Yadav J.S."/>
            <person name="Aerts A."/>
            <person name="Benoit I."/>
            <person name="Boyd A."/>
            <person name="Carlson A."/>
            <person name="Copeland A."/>
            <person name="Coutinho P.M."/>
            <person name="de Vries R.P."/>
            <person name="Ferreira P."/>
            <person name="Findley K."/>
            <person name="Foster B."/>
            <person name="Gaskell J."/>
            <person name="Glotzer D."/>
            <person name="Gorecki P."/>
            <person name="Heitman J."/>
            <person name="Hesse C."/>
            <person name="Hori C."/>
            <person name="Igarashi K."/>
            <person name="Jurgens J.A."/>
            <person name="Kallen N."/>
            <person name="Kersten P."/>
            <person name="Kohler A."/>
            <person name="Kuees U."/>
            <person name="Kumar T.K.A."/>
            <person name="Kuo A."/>
            <person name="LaButti K."/>
            <person name="Larrondo L.F."/>
            <person name="Lindquist E."/>
            <person name="Ling A."/>
            <person name="Lombard V."/>
            <person name="Lucas S."/>
            <person name="Lundell T."/>
            <person name="Martin R."/>
            <person name="McLaughlin D.J."/>
            <person name="Morgenstern I."/>
            <person name="Morin E."/>
            <person name="Murat C."/>
            <person name="Nagy L.G."/>
            <person name="Nolan M."/>
            <person name="Ohm R.A."/>
            <person name="Patyshakuliyeva A."/>
            <person name="Rokas A."/>
            <person name="Ruiz-Duenas F.J."/>
            <person name="Sabat G."/>
            <person name="Salamov A."/>
            <person name="Samejima M."/>
            <person name="Schmutz J."/>
            <person name="Slot J.C."/>
            <person name="St John F."/>
            <person name="Stenlid J."/>
            <person name="Sun H."/>
            <person name="Sun S."/>
            <person name="Syed K."/>
            <person name="Tsang A."/>
            <person name="Wiebenga A."/>
            <person name="Young D."/>
            <person name="Pisabarro A."/>
            <person name="Eastwood D.C."/>
            <person name="Martin F."/>
            <person name="Cullen D."/>
            <person name="Grigoriev I.V."/>
            <person name="Hibbett D.S."/>
        </authorList>
    </citation>
    <scope>NUCLEOTIDE SEQUENCE [LARGE SCALE GENOMIC DNA]</scope>
    <source>
        <strain evidence="2">RWD-64-598 SS2</strain>
    </source>
</reference>
<name>A0A5M3M7R3_CONPW</name>
<dbReference type="AlphaFoldDB" id="A0A5M3M7R3"/>
<accession>A0A5M3M7R3</accession>
<dbReference type="GeneID" id="19204149"/>
<organism evidence="1 2">
    <name type="scientific">Coniophora puteana (strain RWD-64-598)</name>
    <name type="common">Brown rot fungus</name>
    <dbReference type="NCBI Taxonomy" id="741705"/>
    <lineage>
        <taxon>Eukaryota</taxon>
        <taxon>Fungi</taxon>
        <taxon>Dikarya</taxon>
        <taxon>Basidiomycota</taxon>
        <taxon>Agaricomycotina</taxon>
        <taxon>Agaricomycetes</taxon>
        <taxon>Agaricomycetidae</taxon>
        <taxon>Boletales</taxon>
        <taxon>Coniophorineae</taxon>
        <taxon>Coniophoraceae</taxon>
        <taxon>Coniophora</taxon>
    </lineage>
</organism>
<sequence length="71" mass="7955">MATGAHEEVHVWSLGRNDDPLALWNPLGRVGYPAMVDEHKDDSVIVCDLHWISTPSHPQSLLVCYMHHGIV</sequence>
<dbReference type="OrthoDB" id="3238562at2759"/>
<dbReference type="Proteomes" id="UP000053558">
    <property type="component" value="Unassembled WGS sequence"/>
</dbReference>
<dbReference type="KEGG" id="cput:CONPUDRAFT_159668"/>
<protein>
    <submittedName>
        <fullName evidence="1">Uncharacterized protein</fullName>
    </submittedName>
</protein>
<comment type="caution">
    <text evidence="1">The sequence shown here is derived from an EMBL/GenBank/DDBJ whole genome shotgun (WGS) entry which is preliminary data.</text>
</comment>
<gene>
    <name evidence="1" type="ORF">CONPUDRAFT_159668</name>
</gene>